<dbReference type="Proteomes" id="UP000588369">
    <property type="component" value="Unassembled WGS sequence"/>
</dbReference>
<sequence length="138" mass="15251">MNGDDWPSLALRILDGTEPADAHVDDRSRVVRGACARADSLTRRGMHRLAGDTDTGVRALLAERPDLDPATIDRLSWDVPRVVAALARRHLADLTVDQMGRVRLVEDAGVQEALHQTRLADLIKALGEPETGRRGWFR</sequence>
<accession>A0A7X9RMS3</accession>
<dbReference type="EMBL" id="JABAGI010000003">
    <property type="protein sequence ID" value="NME61876.1"/>
    <property type="molecule type" value="Genomic_DNA"/>
</dbReference>
<protein>
    <submittedName>
        <fullName evidence="1">Uncharacterized protein</fullName>
    </submittedName>
</protein>
<reference evidence="1 2" key="1">
    <citation type="submission" date="2020-04" db="EMBL/GenBank/DDBJ databases">
        <authorList>
            <person name="Hitch T.C.A."/>
            <person name="Wylensek D."/>
            <person name="Clavel T."/>
        </authorList>
    </citation>
    <scope>NUCLEOTIDE SEQUENCE [LARGE SCALE GENOMIC DNA]</scope>
    <source>
        <strain evidence="1 2">BSM-130-P53-3C</strain>
    </source>
</reference>
<dbReference type="AlphaFoldDB" id="A0A7X9RMS3"/>
<evidence type="ECO:0000313" key="1">
    <source>
        <dbReference type="EMBL" id="NME61876.1"/>
    </source>
</evidence>
<proteinExistence type="predicted"/>
<name>A0A7X9RMS3_9BIFI</name>
<gene>
    <name evidence="1" type="ORF">HF844_03530</name>
</gene>
<organism evidence="1 2">
    <name type="scientific">Bifidobacterium thermophilum</name>
    <dbReference type="NCBI Taxonomy" id="33905"/>
    <lineage>
        <taxon>Bacteria</taxon>
        <taxon>Bacillati</taxon>
        <taxon>Actinomycetota</taxon>
        <taxon>Actinomycetes</taxon>
        <taxon>Bifidobacteriales</taxon>
        <taxon>Bifidobacteriaceae</taxon>
        <taxon>Bifidobacterium</taxon>
    </lineage>
</organism>
<evidence type="ECO:0000313" key="2">
    <source>
        <dbReference type="Proteomes" id="UP000588369"/>
    </source>
</evidence>
<comment type="caution">
    <text evidence="1">The sequence shown here is derived from an EMBL/GenBank/DDBJ whole genome shotgun (WGS) entry which is preliminary data.</text>
</comment>
<dbReference type="RefSeq" id="WP_168983977.1">
    <property type="nucleotide sequence ID" value="NZ_JABAGI010000003.1"/>
</dbReference>